<dbReference type="PANTHER" id="PTHR33193">
    <property type="entry name" value="DOMAIN PROTEIN, PUTATIVE (DUF3511)-RELATED"/>
    <property type="match status" value="1"/>
</dbReference>
<name>D5ABK6_PICSI</name>
<evidence type="ECO:0000256" key="1">
    <source>
        <dbReference type="SAM" id="MobiDB-lite"/>
    </source>
</evidence>
<dbReference type="InterPro" id="IPR021899">
    <property type="entry name" value="DUF3511"/>
</dbReference>
<dbReference type="PANTHER" id="PTHR33193:SF13">
    <property type="entry name" value="EXPRESSED PROTEIN"/>
    <property type="match status" value="1"/>
</dbReference>
<dbReference type="EMBL" id="BT123613">
    <property type="protein sequence ID" value="ADE76925.1"/>
    <property type="molecule type" value="mRNA"/>
</dbReference>
<dbReference type="AlphaFoldDB" id="D5ABK6"/>
<evidence type="ECO:0008006" key="3">
    <source>
        <dbReference type="Google" id="ProtNLM"/>
    </source>
</evidence>
<organism evidence="2">
    <name type="scientific">Picea sitchensis</name>
    <name type="common">Sitka spruce</name>
    <name type="synonym">Pinus sitchensis</name>
    <dbReference type="NCBI Taxonomy" id="3332"/>
    <lineage>
        <taxon>Eukaryota</taxon>
        <taxon>Viridiplantae</taxon>
        <taxon>Streptophyta</taxon>
        <taxon>Embryophyta</taxon>
        <taxon>Tracheophyta</taxon>
        <taxon>Spermatophyta</taxon>
        <taxon>Pinopsida</taxon>
        <taxon>Pinidae</taxon>
        <taxon>Conifers I</taxon>
        <taxon>Pinales</taxon>
        <taxon>Pinaceae</taxon>
        <taxon>Picea</taxon>
    </lineage>
</organism>
<reference evidence="2" key="1">
    <citation type="submission" date="2010-04" db="EMBL/GenBank/DDBJ databases">
        <authorList>
            <person name="Reid K.E."/>
            <person name="Liao N."/>
            <person name="Chan S."/>
            <person name="Docking R."/>
            <person name="Taylor G."/>
            <person name="Moore R."/>
            <person name="Mayo M."/>
            <person name="Munro S."/>
            <person name="King J."/>
            <person name="Yanchuk A."/>
            <person name="Holt R."/>
            <person name="Jones S."/>
            <person name="Marra M."/>
            <person name="Ritland C.E."/>
            <person name="Ritland K."/>
            <person name="Bohlmann J."/>
        </authorList>
    </citation>
    <scope>NUCLEOTIDE SEQUENCE</scope>
    <source>
        <tissue evidence="2">Bud</tissue>
    </source>
</reference>
<accession>D5ABK6</accession>
<protein>
    <recommendedName>
        <fullName evidence="3">DUF3511 domain-containing protein</fullName>
    </recommendedName>
</protein>
<proteinExistence type="evidence at transcript level"/>
<evidence type="ECO:0000313" key="2">
    <source>
        <dbReference type="EMBL" id="ADE76925.1"/>
    </source>
</evidence>
<feature type="region of interest" description="Disordered" evidence="1">
    <location>
        <begin position="27"/>
        <end position="77"/>
    </location>
</feature>
<sequence length="114" mass="12819">MADLRSKSFGDLNKEVVQSQPYFSSFAHSQSYSEPGPNHSANPNQSANNAGNFNGMKNSKSKSAKSWSLSDPEVKRRKRVASYKVYAVEGRVKASFLKSFRWIKDKYSEMLQGC</sequence>
<feature type="compositionally biased region" description="Polar residues" evidence="1">
    <location>
        <begin position="27"/>
        <end position="56"/>
    </location>
</feature>
<dbReference type="Pfam" id="PF12023">
    <property type="entry name" value="DUF3511"/>
    <property type="match status" value="1"/>
</dbReference>
<dbReference type="OMA" id="ATENNMY"/>